<protein>
    <submittedName>
        <fullName evidence="3">ATP-binding protein</fullName>
    </submittedName>
</protein>
<dbReference type="InterPro" id="IPR041682">
    <property type="entry name" value="AAA_14"/>
</dbReference>
<name>A0A842JL24_9ACTN</name>
<dbReference type="InterPro" id="IPR025420">
    <property type="entry name" value="DUF4143"/>
</dbReference>
<keyword evidence="3" id="KW-0547">Nucleotide-binding</keyword>
<dbReference type="EMBL" id="JACMSE010000013">
    <property type="protein sequence ID" value="MBC2890458.1"/>
    <property type="molecule type" value="Genomic_DNA"/>
</dbReference>
<dbReference type="InterPro" id="IPR027417">
    <property type="entry name" value="P-loop_NTPase"/>
</dbReference>
<evidence type="ECO:0000259" key="2">
    <source>
        <dbReference type="Pfam" id="PF13635"/>
    </source>
</evidence>
<dbReference type="SUPFAM" id="SSF52540">
    <property type="entry name" value="P-loop containing nucleoside triphosphate hydrolases"/>
    <property type="match status" value="1"/>
</dbReference>
<dbReference type="GO" id="GO:0005524">
    <property type="term" value="F:ATP binding"/>
    <property type="evidence" value="ECO:0007669"/>
    <property type="project" value="UniProtKB-KW"/>
</dbReference>
<dbReference type="Gene3D" id="3.40.50.300">
    <property type="entry name" value="P-loop containing nucleotide triphosphate hydrolases"/>
    <property type="match status" value="1"/>
</dbReference>
<reference evidence="3 4" key="1">
    <citation type="submission" date="2020-08" db="EMBL/GenBank/DDBJ databases">
        <authorList>
            <person name="Liu C."/>
            <person name="Sun Q."/>
        </authorList>
    </citation>
    <scope>NUCLEOTIDE SEQUENCE [LARGE SCALE GENOMIC DNA]</scope>
    <source>
        <strain evidence="3 4">N22</strain>
    </source>
</reference>
<organism evidence="3 4">
    <name type="scientific">Gordonibacter massiliensis</name>
    <name type="common">ex Traore et al. 2017</name>
    <dbReference type="NCBI Taxonomy" id="1841863"/>
    <lineage>
        <taxon>Bacteria</taxon>
        <taxon>Bacillati</taxon>
        <taxon>Actinomycetota</taxon>
        <taxon>Coriobacteriia</taxon>
        <taxon>Eggerthellales</taxon>
        <taxon>Eggerthellaceae</taxon>
        <taxon>Gordonibacter</taxon>
    </lineage>
</organism>
<dbReference type="Pfam" id="PF13173">
    <property type="entry name" value="AAA_14"/>
    <property type="match status" value="1"/>
</dbReference>
<dbReference type="PANTHER" id="PTHR33295">
    <property type="entry name" value="ATPASE"/>
    <property type="match status" value="1"/>
</dbReference>
<dbReference type="Pfam" id="PF13635">
    <property type="entry name" value="DUF4143"/>
    <property type="match status" value="1"/>
</dbReference>
<gene>
    <name evidence="3" type="ORF">H7313_14075</name>
</gene>
<dbReference type="AlphaFoldDB" id="A0A842JL24"/>
<accession>A0A842JL24</accession>
<feature type="domain" description="AAA" evidence="1">
    <location>
        <begin position="20"/>
        <end position="152"/>
    </location>
</feature>
<dbReference type="PANTHER" id="PTHR33295:SF20">
    <property type="entry name" value="ATPASE"/>
    <property type="match status" value="1"/>
</dbReference>
<keyword evidence="3" id="KW-0067">ATP-binding</keyword>
<sequence length="416" mass="47266">MVPRPRYLKKLLDFKDTDFVKVITGVRRCGKSTLLKLFAEDLVMQGASRDRIIAVNFESLLAEDLRKPAELHRFVQERIERAEEGEGPYYILIDEAQEIERWAQTVNSLRATFPVDIYVTGSNSRLFAGEDLTYLAGRYVEVRMYPLSLQEFFTFRGLFPGSNAYPGSDTYPTSPEAVFDDYLSQGSFPAVALATNPQVIQALTASLIDSVVMRDVVQRGRIDNEALFMRVAQFVFDTIGSEVSAHRIANTLKSAGHSITANTVDRYLKLMCDAFVLYRCQRYDIRGKERLRTNGKYYMVDTGLRNAFLGERPCDVGHVLENVVFMELLRRGFEVSVGKIDDAEIDFVAVDHTDRVYVQVCRTLADEKVERREFSPLLAVADAYPKYVLSMDRIDYSHEGVRHMNIVDFLMGASLG</sequence>
<keyword evidence="4" id="KW-1185">Reference proteome</keyword>
<evidence type="ECO:0000259" key="1">
    <source>
        <dbReference type="Pfam" id="PF13173"/>
    </source>
</evidence>
<feature type="domain" description="DUF4143" evidence="2">
    <location>
        <begin position="214"/>
        <end position="361"/>
    </location>
</feature>
<evidence type="ECO:0000313" key="4">
    <source>
        <dbReference type="Proteomes" id="UP000587396"/>
    </source>
</evidence>
<dbReference type="Proteomes" id="UP000587396">
    <property type="component" value="Unassembled WGS sequence"/>
</dbReference>
<comment type="caution">
    <text evidence="3">The sequence shown here is derived from an EMBL/GenBank/DDBJ whole genome shotgun (WGS) entry which is preliminary data.</text>
</comment>
<proteinExistence type="predicted"/>
<evidence type="ECO:0000313" key="3">
    <source>
        <dbReference type="EMBL" id="MBC2890458.1"/>
    </source>
</evidence>